<dbReference type="AlphaFoldDB" id="A0A6B0RZA9"/>
<dbReference type="EMBL" id="VBQZ03000134">
    <property type="protein sequence ID" value="MXQ95400.1"/>
    <property type="molecule type" value="Genomic_DNA"/>
</dbReference>
<gene>
    <name evidence="1" type="ORF">E5288_WYG014816</name>
</gene>
<reference evidence="1" key="1">
    <citation type="submission" date="2019-10" db="EMBL/GenBank/DDBJ databases">
        <title>The sequence and de novo assembly of the wild yak genome.</title>
        <authorList>
            <person name="Liu Y."/>
        </authorList>
    </citation>
    <scope>NUCLEOTIDE SEQUENCE [LARGE SCALE GENOMIC DNA]</scope>
    <source>
        <strain evidence="1">WY2019</strain>
    </source>
</reference>
<dbReference type="Proteomes" id="UP000322234">
    <property type="component" value="Unassembled WGS sequence"/>
</dbReference>
<keyword evidence="2" id="KW-1185">Reference proteome</keyword>
<proteinExistence type="predicted"/>
<comment type="caution">
    <text evidence="1">The sequence shown here is derived from an EMBL/GenBank/DDBJ whole genome shotgun (WGS) entry which is preliminary data.</text>
</comment>
<sequence length="160" mass="18432">MFASLLYFKKPMDFKLTFNVFAKNDFAANLSTKTKVNEYDVSFLFCVKRAVFYTVEIYGVEDKAGAIPSLLSQQSVNLGQNLSGQKVDVVSEEHQKEFIERENIECSIFVFLILFLQELTDKTWDFSDVISVRDVSEIDDISIVSNSVMFCFILPIRFSW</sequence>
<protein>
    <submittedName>
        <fullName evidence="1">Uncharacterized protein</fullName>
    </submittedName>
</protein>
<accession>A0A6B0RZA9</accession>
<evidence type="ECO:0000313" key="1">
    <source>
        <dbReference type="EMBL" id="MXQ95400.1"/>
    </source>
</evidence>
<organism evidence="1 2">
    <name type="scientific">Bos mutus</name>
    <name type="common">wild yak</name>
    <dbReference type="NCBI Taxonomy" id="72004"/>
    <lineage>
        <taxon>Eukaryota</taxon>
        <taxon>Metazoa</taxon>
        <taxon>Chordata</taxon>
        <taxon>Craniata</taxon>
        <taxon>Vertebrata</taxon>
        <taxon>Euteleostomi</taxon>
        <taxon>Mammalia</taxon>
        <taxon>Eutheria</taxon>
        <taxon>Laurasiatheria</taxon>
        <taxon>Artiodactyla</taxon>
        <taxon>Ruminantia</taxon>
        <taxon>Pecora</taxon>
        <taxon>Bovidae</taxon>
        <taxon>Bovinae</taxon>
        <taxon>Bos</taxon>
    </lineage>
</organism>
<evidence type="ECO:0000313" key="2">
    <source>
        <dbReference type="Proteomes" id="UP000322234"/>
    </source>
</evidence>
<name>A0A6B0RZA9_9CETA</name>